<reference evidence="7 8" key="1">
    <citation type="submission" date="2019-06" db="EMBL/GenBank/DDBJ databases">
        <title>Sequencing the genomes of 1000 actinobacteria strains.</title>
        <authorList>
            <person name="Klenk H.-P."/>
        </authorList>
    </citation>
    <scope>NUCLEOTIDE SEQUENCE [LARGE SCALE GENOMIC DNA]</scope>
    <source>
        <strain evidence="7 8">DSM 102200</strain>
    </source>
</reference>
<evidence type="ECO:0000256" key="2">
    <source>
        <dbReference type="ARBA" id="ARBA00009370"/>
    </source>
</evidence>
<gene>
    <name evidence="7" type="ORF">FB559_7741</name>
</gene>
<dbReference type="PANTHER" id="PTHR43390">
    <property type="entry name" value="SIGNAL PEPTIDASE I"/>
    <property type="match status" value="1"/>
</dbReference>
<dbReference type="SUPFAM" id="SSF51306">
    <property type="entry name" value="LexA/Signal peptidase"/>
    <property type="match status" value="1"/>
</dbReference>
<dbReference type="InterPro" id="IPR019756">
    <property type="entry name" value="Pept_S26A_signal_pept_1_Ser-AS"/>
</dbReference>
<dbReference type="AlphaFoldDB" id="A0A543C032"/>
<evidence type="ECO:0000259" key="6">
    <source>
        <dbReference type="Pfam" id="PF10502"/>
    </source>
</evidence>
<evidence type="ECO:0000313" key="7">
    <source>
        <dbReference type="EMBL" id="TQL90437.1"/>
    </source>
</evidence>
<dbReference type="PANTHER" id="PTHR43390:SF1">
    <property type="entry name" value="CHLOROPLAST PROCESSING PEPTIDASE"/>
    <property type="match status" value="1"/>
</dbReference>
<evidence type="ECO:0000256" key="5">
    <source>
        <dbReference type="PIRSR" id="PIRSR600223-1"/>
    </source>
</evidence>
<evidence type="ECO:0000256" key="1">
    <source>
        <dbReference type="ARBA" id="ARBA00004401"/>
    </source>
</evidence>
<dbReference type="PRINTS" id="PR00727">
    <property type="entry name" value="LEADERPTASE"/>
</dbReference>
<dbReference type="GO" id="GO:0004252">
    <property type="term" value="F:serine-type endopeptidase activity"/>
    <property type="evidence" value="ECO:0007669"/>
    <property type="project" value="InterPro"/>
</dbReference>
<feature type="active site" evidence="5">
    <location>
        <position position="36"/>
    </location>
</feature>
<keyword evidence="8" id="KW-1185">Reference proteome</keyword>
<comment type="similarity">
    <text evidence="2">Belongs to the peptidase S26 family.</text>
</comment>
<feature type="domain" description="Peptidase S26" evidence="6">
    <location>
        <begin position="107"/>
        <end position="144"/>
    </location>
</feature>
<keyword evidence="4" id="KW-0378">Hydrolase</keyword>
<dbReference type="Gene3D" id="2.10.109.10">
    <property type="entry name" value="Umud Fragment, subunit A"/>
    <property type="match status" value="1"/>
</dbReference>
<feature type="active site" evidence="5">
    <location>
        <position position="84"/>
    </location>
</feature>
<dbReference type="GO" id="GO:0005886">
    <property type="term" value="C:plasma membrane"/>
    <property type="evidence" value="ECO:0007669"/>
    <property type="project" value="UniProtKB-SubCell"/>
</dbReference>
<dbReference type="Proteomes" id="UP000316096">
    <property type="component" value="Unassembled WGS sequence"/>
</dbReference>
<dbReference type="Pfam" id="PF10502">
    <property type="entry name" value="Peptidase_S26"/>
    <property type="match status" value="2"/>
</dbReference>
<feature type="domain" description="Peptidase S26" evidence="6">
    <location>
        <begin position="14"/>
        <end position="96"/>
    </location>
</feature>
<organism evidence="7 8">
    <name type="scientific">Actinoallomurus bryophytorum</name>
    <dbReference type="NCBI Taxonomy" id="1490222"/>
    <lineage>
        <taxon>Bacteria</taxon>
        <taxon>Bacillati</taxon>
        <taxon>Actinomycetota</taxon>
        <taxon>Actinomycetes</taxon>
        <taxon>Streptosporangiales</taxon>
        <taxon>Thermomonosporaceae</taxon>
        <taxon>Actinoallomurus</taxon>
    </lineage>
</organism>
<proteinExistence type="inferred from homology"/>
<protein>
    <submittedName>
        <fullName evidence="7">Signal peptidase I</fullName>
    </submittedName>
</protein>
<accession>A0A543C032</accession>
<evidence type="ECO:0000313" key="8">
    <source>
        <dbReference type="Proteomes" id="UP000316096"/>
    </source>
</evidence>
<dbReference type="InterPro" id="IPR036286">
    <property type="entry name" value="LexA/Signal_pep-like_sf"/>
</dbReference>
<dbReference type="CDD" id="cd06530">
    <property type="entry name" value="S26_SPase_I"/>
    <property type="match status" value="1"/>
</dbReference>
<sequence>MVIYMLLGAMPPALACLVIITLARRRYLVVTVEGASMTPALTDGDRVLVRRTDLAGIGVGRLVVAAPPEGGHWDAMSLPTWLIKRAAAVPGDPVPRDRGPALRDILGNQVPDGRIVLLGDNPEESLDSRFCGYFHEEQILGVVVRELPRAVPRPAGSHQFATTGSLQKET</sequence>
<evidence type="ECO:0000256" key="4">
    <source>
        <dbReference type="ARBA" id="ARBA00022801"/>
    </source>
</evidence>
<dbReference type="InterPro" id="IPR000223">
    <property type="entry name" value="Pept_S26A_signal_pept_1"/>
</dbReference>
<evidence type="ECO:0000256" key="3">
    <source>
        <dbReference type="ARBA" id="ARBA00022670"/>
    </source>
</evidence>
<name>A0A543C032_9ACTN</name>
<dbReference type="PROSITE" id="PS00501">
    <property type="entry name" value="SPASE_I_1"/>
    <property type="match status" value="1"/>
</dbReference>
<keyword evidence="3" id="KW-0645">Protease</keyword>
<dbReference type="RefSeq" id="WP_221640634.1">
    <property type="nucleotide sequence ID" value="NZ_VFOZ01000002.1"/>
</dbReference>
<dbReference type="GO" id="GO:0006465">
    <property type="term" value="P:signal peptide processing"/>
    <property type="evidence" value="ECO:0007669"/>
    <property type="project" value="InterPro"/>
</dbReference>
<dbReference type="InterPro" id="IPR019533">
    <property type="entry name" value="Peptidase_S26"/>
</dbReference>
<comment type="caution">
    <text evidence="7">The sequence shown here is derived from an EMBL/GenBank/DDBJ whole genome shotgun (WGS) entry which is preliminary data.</text>
</comment>
<dbReference type="EMBL" id="VFOZ01000002">
    <property type="protein sequence ID" value="TQL90437.1"/>
    <property type="molecule type" value="Genomic_DNA"/>
</dbReference>
<comment type="subcellular location">
    <subcellularLocation>
        <location evidence="1">Cell membrane</location>
        <topology evidence="1">Single-pass type II membrane protein</topology>
    </subcellularLocation>
</comment>